<dbReference type="PROSITE" id="PS51671">
    <property type="entry name" value="ACT"/>
    <property type="match status" value="1"/>
</dbReference>
<dbReference type="GeneID" id="86064760"/>
<evidence type="ECO:0000313" key="3">
    <source>
        <dbReference type="EMBL" id="RGD69631.1"/>
    </source>
</evidence>
<dbReference type="Proteomes" id="UP000095651">
    <property type="component" value="Unassembled WGS sequence"/>
</dbReference>
<name>A0A174DNS9_9FIRM</name>
<protein>
    <submittedName>
        <fullName evidence="2">Amino acid-binding ACT domain-containing protein</fullName>
    </submittedName>
    <submittedName>
        <fullName evidence="3">Amino acid-binding protein</fullName>
    </submittedName>
</protein>
<dbReference type="Proteomes" id="UP000261023">
    <property type="component" value="Unassembled WGS sequence"/>
</dbReference>
<dbReference type="EMBL" id="CYZE01000005">
    <property type="protein sequence ID" value="CUO25755.1"/>
    <property type="molecule type" value="Genomic_DNA"/>
</dbReference>
<evidence type="ECO:0000313" key="5">
    <source>
        <dbReference type="EMBL" id="RGM05284.1"/>
    </source>
</evidence>
<evidence type="ECO:0000313" key="8">
    <source>
        <dbReference type="Proteomes" id="UP000261257"/>
    </source>
</evidence>
<dbReference type="AlphaFoldDB" id="A0A174DNS9"/>
<dbReference type="Proteomes" id="UP000261257">
    <property type="component" value="Unassembled WGS sequence"/>
</dbReference>
<dbReference type="PANTHER" id="PTHR40099">
    <property type="entry name" value="ACETOLACTATE SYNTHASE, SMALL SUBUNIT"/>
    <property type="match status" value="1"/>
</dbReference>
<dbReference type="PANTHER" id="PTHR40099:SF1">
    <property type="entry name" value="ACETOLACTATE SYNTHASE, SMALL SUBUNIT"/>
    <property type="match status" value="1"/>
</dbReference>
<evidence type="ECO:0000313" key="4">
    <source>
        <dbReference type="EMBL" id="RGJ08131.1"/>
    </source>
</evidence>
<evidence type="ECO:0000313" key="7">
    <source>
        <dbReference type="Proteomes" id="UP000261023"/>
    </source>
</evidence>
<gene>
    <name evidence="3" type="ORF">DWX31_16405</name>
    <name evidence="5" type="ORF">DXC39_10685</name>
    <name evidence="4" type="ORF">DXD79_01620</name>
    <name evidence="2" type="ORF">ERS852407_02261</name>
</gene>
<dbReference type="RefSeq" id="WP_002600162.1">
    <property type="nucleotide sequence ID" value="NZ_CABIXC010000005.1"/>
</dbReference>
<dbReference type="SUPFAM" id="SSF55021">
    <property type="entry name" value="ACT-like"/>
    <property type="match status" value="2"/>
</dbReference>
<dbReference type="InterPro" id="IPR002912">
    <property type="entry name" value="ACT_dom"/>
</dbReference>
<feature type="domain" description="ACT" evidence="1">
    <location>
        <begin position="4"/>
        <end position="78"/>
    </location>
</feature>
<proteinExistence type="predicted"/>
<evidence type="ECO:0000313" key="6">
    <source>
        <dbReference type="Proteomes" id="UP000095651"/>
    </source>
</evidence>
<dbReference type="Gene3D" id="3.30.2130.10">
    <property type="entry name" value="VC0802-like"/>
    <property type="match status" value="1"/>
</dbReference>
<reference evidence="2 6" key="1">
    <citation type="submission" date="2015-09" db="EMBL/GenBank/DDBJ databases">
        <authorList>
            <consortium name="Pathogen Informatics"/>
        </authorList>
    </citation>
    <scope>NUCLEOTIDE SEQUENCE [LARGE SCALE GENOMIC DNA]</scope>
    <source>
        <strain evidence="2 6">2789STDY5608850</strain>
    </source>
</reference>
<evidence type="ECO:0000313" key="2">
    <source>
        <dbReference type="EMBL" id="CUO25755.1"/>
    </source>
</evidence>
<dbReference type="EMBL" id="QTJW01000010">
    <property type="protein sequence ID" value="RGD69631.1"/>
    <property type="molecule type" value="Genomic_DNA"/>
</dbReference>
<reference evidence="7 8" key="2">
    <citation type="submission" date="2018-08" db="EMBL/GenBank/DDBJ databases">
        <title>A genome reference for cultivated species of the human gut microbiota.</title>
        <authorList>
            <person name="Zou Y."/>
            <person name="Xue W."/>
            <person name="Luo G."/>
        </authorList>
    </citation>
    <scope>NUCLEOTIDE SEQUENCE [LARGE SCALE GENOMIC DNA]</scope>
    <source>
        <strain evidence="3 7">AF19-13AC</strain>
        <strain evidence="5 8">TF05-11AC</strain>
        <strain evidence="4 9">TM09-12</strain>
    </source>
</reference>
<dbReference type="CDD" id="cd04882">
    <property type="entry name" value="ACT_Bt0572_2"/>
    <property type="match status" value="1"/>
</dbReference>
<dbReference type="EMBL" id="QSSQ01000007">
    <property type="protein sequence ID" value="RGM05284.1"/>
    <property type="molecule type" value="Genomic_DNA"/>
</dbReference>
<evidence type="ECO:0000313" key="9">
    <source>
        <dbReference type="Proteomes" id="UP000263014"/>
    </source>
</evidence>
<dbReference type="OrthoDB" id="9790662at2"/>
<dbReference type="InterPro" id="IPR045739">
    <property type="entry name" value="ACT_dom_pair"/>
</dbReference>
<organism evidence="2 6">
    <name type="scientific">Hungatella hathewayi</name>
    <dbReference type="NCBI Taxonomy" id="154046"/>
    <lineage>
        <taxon>Bacteria</taxon>
        <taxon>Bacillati</taxon>
        <taxon>Bacillota</taxon>
        <taxon>Clostridia</taxon>
        <taxon>Lachnospirales</taxon>
        <taxon>Lachnospiraceae</taxon>
        <taxon>Hungatella</taxon>
    </lineage>
</organism>
<sequence length="135" mass="14832">MLKQLSIYAENRKGTFKHVTGILEEENINILGSVTNDSAEYGIIRMVVSAPDKAVTALEKADYLCKLTDVVGVEMADEVGNLHHLLMALSESNINVDYVYLSFNRDSNKPILIFHADDIRAVEACLAGKGFTVVS</sequence>
<dbReference type="Pfam" id="PF19571">
    <property type="entry name" value="ACT_8"/>
    <property type="match status" value="1"/>
</dbReference>
<dbReference type="EMBL" id="QSON01000001">
    <property type="protein sequence ID" value="RGJ08131.1"/>
    <property type="molecule type" value="Genomic_DNA"/>
</dbReference>
<evidence type="ECO:0000259" key="1">
    <source>
        <dbReference type="PROSITE" id="PS51671"/>
    </source>
</evidence>
<dbReference type="Proteomes" id="UP000263014">
    <property type="component" value="Unassembled WGS sequence"/>
</dbReference>
<dbReference type="InterPro" id="IPR045865">
    <property type="entry name" value="ACT-like_dom_sf"/>
</dbReference>
<accession>A0A174DNS9</accession>